<proteinExistence type="predicted"/>
<dbReference type="InterPro" id="IPR006311">
    <property type="entry name" value="TAT_signal"/>
</dbReference>
<feature type="chain" id="PRO_5045274166" evidence="2">
    <location>
        <begin position="38"/>
        <end position="293"/>
    </location>
</feature>
<keyword evidence="4" id="KW-1185">Reference proteome</keyword>
<protein>
    <submittedName>
        <fullName evidence="3">Uncharacterized protein</fullName>
    </submittedName>
</protein>
<accession>A0ABP6RHD9</accession>
<evidence type="ECO:0000256" key="2">
    <source>
        <dbReference type="SAM" id="SignalP"/>
    </source>
</evidence>
<keyword evidence="2" id="KW-0732">Signal</keyword>
<dbReference type="RefSeq" id="WP_344722206.1">
    <property type="nucleotide sequence ID" value="NZ_BAAAYG010000016.1"/>
</dbReference>
<name>A0ABP6RHD9_9MICC</name>
<organism evidence="3 4">
    <name type="scientific">Nesterenkonia halobia</name>
    <dbReference type="NCBI Taxonomy" id="37922"/>
    <lineage>
        <taxon>Bacteria</taxon>
        <taxon>Bacillati</taxon>
        <taxon>Actinomycetota</taxon>
        <taxon>Actinomycetes</taxon>
        <taxon>Micrococcales</taxon>
        <taxon>Micrococcaceae</taxon>
        <taxon>Nesterenkonia</taxon>
    </lineage>
</organism>
<sequence length="293" mass="30735">MSTDPRPGGDSAPSRRRLVRAAALTSALALSSCSAVGGDDSSTDSRDPYAAVATDASGGAAHDAAASGGEKAAAVRLDREEMQEVLLGEGEYPFTADEVVRRTGLEYFEENIGITGTAYRRSFGEDEACARQMDTVNERLVGEAPVDGVYREATVTDDAGEHTVHVWMLAYDRPVSRGEVWDEVLAACDGTSLESRHDGVSFSALAEGPFRGLSMSIDDRGRALQDPEQGADGESPAASTGGTVSSRVDGFSVTADLGHHVLSISGVGLSRESFDQALEVQRAALEEHPGLLG</sequence>
<comment type="caution">
    <text evidence="3">The sequence shown here is derived from an EMBL/GenBank/DDBJ whole genome shotgun (WGS) entry which is preliminary data.</text>
</comment>
<evidence type="ECO:0000256" key="1">
    <source>
        <dbReference type="SAM" id="MobiDB-lite"/>
    </source>
</evidence>
<feature type="region of interest" description="Disordered" evidence="1">
    <location>
        <begin position="223"/>
        <end position="245"/>
    </location>
</feature>
<dbReference type="Proteomes" id="UP001501736">
    <property type="component" value="Unassembled WGS sequence"/>
</dbReference>
<dbReference type="PROSITE" id="PS51257">
    <property type="entry name" value="PROKAR_LIPOPROTEIN"/>
    <property type="match status" value="1"/>
</dbReference>
<evidence type="ECO:0000313" key="3">
    <source>
        <dbReference type="EMBL" id="GAA3288275.1"/>
    </source>
</evidence>
<dbReference type="EMBL" id="BAAAYG010000016">
    <property type="protein sequence ID" value="GAA3288275.1"/>
    <property type="molecule type" value="Genomic_DNA"/>
</dbReference>
<reference evidence="4" key="1">
    <citation type="journal article" date="2019" name="Int. J. Syst. Evol. Microbiol.">
        <title>The Global Catalogue of Microorganisms (GCM) 10K type strain sequencing project: providing services to taxonomists for standard genome sequencing and annotation.</title>
        <authorList>
            <consortium name="The Broad Institute Genomics Platform"/>
            <consortium name="The Broad Institute Genome Sequencing Center for Infectious Disease"/>
            <person name="Wu L."/>
            <person name="Ma J."/>
        </authorList>
    </citation>
    <scope>NUCLEOTIDE SEQUENCE [LARGE SCALE GENOMIC DNA]</scope>
    <source>
        <strain evidence="4">JCM 11483</strain>
    </source>
</reference>
<evidence type="ECO:0000313" key="4">
    <source>
        <dbReference type="Proteomes" id="UP001501736"/>
    </source>
</evidence>
<dbReference type="PROSITE" id="PS51318">
    <property type="entry name" value="TAT"/>
    <property type="match status" value="1"/>
</dbReference>
<feature type="signal peptide" evidence="2">
    <location>
        <begin position="1"/>
        <end position="37"/>
    </location>
</feature>
<gene>
    <name evidence="3" type="ORF">GCM10020260_26510</name>
</gene>